<dbReference type="SMART" id="SM00368">
    <property type="entry name" value="LRR_RI"/>
    <property type="match status" value="8"/>
</dbReference>
<dbReference type="InterPro" id="IPR052201">
    <property type="entry name" value="LRR-containing_regulator"/>
</dbReference>
<protein>
    <submittedName>
        <fullName evidence="2">Leucine rich repeat containing 34</fullName>
    </submittedName>
</protein>
<dbReference type="GO" id="GO:0000723">
    <property type="term" value="P:telomere maintenance"/>
    <property type="evidence" value="ECO:0007669"/>
    <property type="project" value="Ensembl"/>
</dbReference>
<dbReference type="Pfam" id="PF13516">
    <property type="entry name" value="LRR_6"/>
    <property type="match status" value="6"/>
</dbReference>
<gene>
    <name evidence="2" type="primary">LRRC34</name>
</gene>
<dbReference type="Proteomes" id="UP000007648">
    <property type="component" value="Unassembled WGS sequence"/>
</dbReference>
<dbReference type="eggNOG" id="KOG4308">
    <property type="taxonomic scope" value="Eukaryota"/>
</dbReference>
<dbReference type="PANTHER" id="PTHR24111:SF4">
    <property type="entry name" value="LEUCINE-RICH REPEAT-CONTAINING PROTEIN 34"/>
    <property type="match status" value="1"/>
</dbReference>
<organism evidence="2 3">
    <name type="scientific">Sarcophilus harrisii</name>
    <name type="common">Tasmanian devil</name>
    <name type="synonym">Sarcophilus laniarius</name>
    <dbReference type="NCBI Taxonomy" id="9305"/>
    <lineage>
        <taxon>Eukaryota</taxon>
        <taxon>Metazoa</taxon>
        <taxon>Chordata</taxon>
        <taxon>Craniata</taxon>
        <taxon>Vertebrata</taxon>
        <taxon>Euteleostomi</taxon>
        <taxon>Mammalia</taxon>
        <taxon>Metatheria</taxon>
        <taxon>Dasyuromorphia</taxon>
        <taxon>Dasyuridae</taxon>
        <taxon>Sarcophilus</taxon>
    </lineage>
</organism>
<keyword evidence="3" id="KW-1185">Reference proteome</keyword>
<dbReference type="Ensembl" id="ENSSHAT00000019014.2">
    <property type="protein sequence ID" value="ENSSHAP00000018859.2"/>
    <property type="gene ID" value="ENSSHAG00000016007.2"/>
</dbReference>
<evidence type="ECO:0000313" key="2">
    <source>
        <dbReference type="Ensembl" id="ENSSHAP00000018859.2"/>
    </source>
</evidence>
<dbReference type="SUPFAM" id="SSF52047">
    <property type="entry name" value="RNI-like"/>
    <property type="match status" value="1"/>
</dbReference>
<evidence type="ECO:0000256" key="1">
    <source>
        <dbReference type="ARBA" id="ARBA00022737"/>
    </source>
</evidence>
<dbReference type="PANTHER" id="PTHR24111">
    <property type="entry name" value="LEUCINE-RICH REPEAT-CONTAINING PROTEIN 34"/>
    <property type="match status" value="1"/>
</dbReference>
<proteinExistence type="predicted"/>
<dbReference type="GeneTree" id="ENSGT00940000156456"/>
<name>G3WTV4_SARHA</name>
<accession>G3WTV4</accession>
<dbReference type="AlphaFoldDB" id="G3WTV4"/>
<dbReference type="InterPro" id="IPR001611">
    <property type="entry name" value="Leu-rich_rpt"/>
</dbReference>
<keyword evidence="1" id="KW-0677">Repeat</keyword>
<dbReference type="InterPro" id="IPR032675">
    <property type="entry name" value="LRR_dom_sf"/>
</dbReference>
<reference evidence="2" key="3">
    <citation type="submission" date="2025-09" db="UniProtKB">
        <authorList>
            <consortium name="Ensembl"/>
        </authorList>
    </citation>
    <scope>IDENTIFICATION</scope>
</reference>
<dbReference type="Gene3D" id="3.80.10.10">
    <property type="entry name" value="Ribonuclease Inhibitor"/>
    <property type="match status" value="3"/>
</dbReference>
<dbReference type="FunCoup" id="G3WTV4">
    <property type="interactions" value="13"/>
</dbReference>
<sequence>MCRLFQREENPFLFQTLQLQETDYIKNYKGFQDEITIKVAGNNHLITPVQRLTDKDFEVLIYSIKPYTNITGLDVRYNLITDYGAHHVVKLLEDIQNITYLNLMFNDIETEGGEMIAKALHRNTTLKYLRMTGNKIGNKGGMFFATMLQINSSLEKLDLGDCDLEMQSLIALATVLTKNTSIKGINLNRPLLKSEEEESTVHIGNMLQINSSIIEIHLCKHDMKNFGMEQLCKGLLLNTSLRYLDVSCNRITRDAMKYLGELLKRNNVLEVIDLSSNRIEDEGSLYLAEALAFYNTSLKALSVVSNNISGEGLKAFSDALKTNTTLSNFYIWGNKFDSETCVAFSHLIKSGRLKLENIDVEPYVVDNLMYFAEVSHGIKKHYYWTPSYGEIEGASTNAGFAIVPTTPHL</sequence>
<dbReference type="GO" id="GO:0010467">
    <property type="term" value="P:gene expression"/>
    <property type="evidence" value="ECO:0007669"/>
    <property type="project" value="Ensembl"/>
</dbReference>
<reference evidence="2 3" key="1">
    <citation type="journal article" date="2011" name="Proc. Natl. Acad. Sci. U.S.A.">
        <title>Genetic diversity and population structure of the endangered marsupial Sarcophilus harrisii (Tasmanian devil).</title>
        <authorList>
            <person name="Miller W."/>
            <person name="Hayes V.M."/>
            <person name="Ratan A."/>
            <person name="Petersen D.C."/>
            <person name="Wittekindt N.E."/>
            <person name="Miller J."/>
            <person name="Walenz B."/>
            <person name="Knight J."/>
            <person name="Qi J."/>
            <person name="Zhao F."/>
            <person name="Wang Q."/>
            <person name="Bedoya-Reina O.C."/>
            <person name="Katiyar N."/>
            <person name="Tomsho L.P."/>
            <person name="Kasson L.M."/>
            <person name="Hardie R.A."/>
            <person name="Woodbridge P."/>
            <person name="Tindall E.A."/>
            <person name="Bertelsen M.F."/>
            <person name="Dixon D."/>
            <person name="Pyecroft S."/>
            <person name="Helgen K.M."/>
            <person name="Lesk A.M."/>
            <person name="Pringle T.H."/>
            <person name="Patterson N."/>
            <person name="Zhang Y."/>
            <person name="Kreiss A."/>
            <person name="Woods G.M."/>
            <person name="Jones M.E."/>
            <person name="Schuster S.C."/>
        </authorList>
    </citation>
    <scope>NUCLEOTIDE SEQUENCE [LARGE SCALE GENOMIC DNA]</scope>
</reference>
<dbReference type="STRING" id="9305.ENSSHAP00000018859"/>
<dbReference type="InParanoid" id="G3WTV4"/>
<reference evidence="2" key="2">
    <citation type="submission" date="2025-08" db="UniProtKB">
        <authorList>
            <consortium name="Ensembl"/>
        </authorList>
    </citation>
    <scope>IDENTIFICATION</scope>
</reference>
<evidence type="ECO:0000313" key="3">
    <source>
        <dbReference type="Proteomes" id="UP000007648"/>
    </source>
</evidence>